<dbReference type="GO" id="GO:0005524">
    <property type="term" value="F:ATP binding"/>
    <property type="evidence" value="ECO:0007669"/>
    <property type="project" value="UniProtKB-KW"/>
</dbReference>
<keyword evidence="10" id="KW-0067">ATP-binding</keyword>
<comment type="similarity">
    <text evidence="2">Belongs to the SUA5 family.</text>
</comment>
<dbReference type="InterPro" id="IPR023535">
    <property type="entry name" value="TC-AMP_synthase"/>
</dbReference>
<evidence type="ECO:0000313" key="12">
    <source>
        <dbReference type="EMBL" id="CAD7239401.1"/>
    </source>
</evidence>
<dbReference type="GO" id="GO:0002949">
    <property type="term" value="P:tRNA threonylcarbamoyladenosine modification"/>
    <property type="evidence" value="ECO:0007669"/>
    <property type="project" value="InterPro"/>
</dbReference>
<dbReference type="InterPro" id="IPR017945">
    <property type="entry name" value="DHBP_synth_RibB-like_a/b_dom"/>
</dbReference>
<protein>
    <recommendedName>
        <fullName evidence="4">Threonylcarbamoyl-AMP synthase</fullName>
        <ecNumber evidence="3">2.7.7.87</ecNumber>
    </recommendedName>
</protein>
<evidence type="ECO:0000256" key="5">
    <source>
        <dbReference type="ARBA" id="ARBA00022490"/>
    </source>
</evidence>
<evidence type="ECO:0000256" key="10">
    <source>
        <dbReference type="ARBA" id="ARBA00022840"/>
    </source>
</evidence>
<accession>A0A7R8WWU5</accession>
<comment type="subcellular location">
    <subcellularLocation>
        <location evidence="1">Cytoplasm</location>
    </subcellularLocation>
</comment>
<evidence type="ECO:0000256" key="2">
    <source>
        <dbReference type="ARBA" id="ARBA00007663"/>
    </source>
</evidence>
<dbReference type="GO" id="GO:0003725">
    <property type="term" value="F:double-stranded RNA binding"/>
    <property type="evidence" value="ECO:0007669"/>
    <property type="project" value="InterPro"/>
</dbReference>
<organism evidence="12">
    <name type="scientific">Cyprideis torosa</name>
    <dbReference type="NCBI Taxonomy" id="163714"/>
    <lineage>
        <taxon>Eukaryota</taxon>
        <taxon>Metazoa</taxon>
        <taxon>Ecdysozoa</taxon>
        <taxon>Arthropoda</taxon>
        <taxon>Crustacea</taxon>
        <taxon>Oligostraca</taxon>
        <taxon>Ostracoda</taxon>
        <taxon>Podocopa</taxon>
        <taxon>Podocopida</taxon>
        <taxon>Cytherocopina</taxon>
        <taxon>Cytheroidea</taxon>
        <taxon>Cytherideidae</taxon>
        <taxon>Cyprideis</taxon>
    </lineage>
</organism>
<dbReference type="PANTHER" id="PTHR17490">
    <property type="entry name" value="SUA5"/>
    <property type="match status" value="1"/>
</dbReference>
<name>A0A7R8WWU5_9CRUS</name>
<evidence type="ECO:0000256" key="7">
    <source>
        <dbReference type="ARBA" id="ARBA00022694"/>
    </source>
</evidence>
<dbReference type="AlphaFoldDB" id="A0A7R8WWU5"/>
<dbReference type="Gene3D" id="3.90.870.10">
    <property type="entry name" value="DHBP synthase"/>
    <property type="match status" value="1"/>
</dbReference>
<evidence type="ECO:0000256" key="3">
    <source>
        <dbReference type="ARBA" id="ARBA00012584"/>
    </source>
</evidence>
<dbReference type="GO" id="GO:0005737">
    <property type="term" value="C:cytoplasm"/>
    <property type="evidence" value="ECO:0007669"/>
    <property type="project" value="UniProtKB-SubCell"/>
</dbReference>
<dbReference type="PROSITE" id="PS51163">
    <property type="entry name" value="YRDC"/>
    <property type="match status" value="1"/>
</dbReference>
<dbReference type="HAMAP" id="MF_01852">
    <property type="entry name" value="TsaC"/>
    <property type="match status" value="1"/>
</dbReference>
<dbReference type="EMBL" id="OB724941">
    <property type="protein sequence ID" value="CAD7239401.1"/>
    <property type="molecule type" value="Genomic_DNA"/>
</dbReference>
<feature type="non-terminal residue" evidence="12">
    <location>
        <position position="1"/>
    </location>
</feature>
<dbReference type="GO" id="GO:0061710">
    <property type="term" value="F:L-threonylcarbamoyladenylate synthase"/>
    <property type="evidence" value="ECO:0007669"/>
    <property type="project" value="UniProtKB-EC"/>
</dbReference>
<evidence type="ECO:0000256" key="11">
    <source>
        <dbReference type="ARBA" id="ARBA00048366"/>
    </source>
</evidence>
<dbReference type="Pfam" id="PF01300">
    <property type="entry name" value="Sua5_yciO_yrdC"/>
    <property type="match status" value="1"/>
</dbReference>
<dbReference type="InterPro" id="IPR050156">
    <property type="entry name" value="TC-AMP_synthase_SUA5"/>
</dbReference>
<keyword evidence="8" id="KW-0548">Nucleotidyltransferase</keyword>
<dbReference type="PANTHER" id="PTHR17490:SF18">
    <property type="entry name" value="THREONYLCARBAMOYL-AMP SYNTHASE"/>
    <property type="match status" value="1"/>
</dbReference>
<evidence type="ECO:0000256" key="6">
    <source>
        <dbReference type="ARBA" id="ARBA00022679"/>
    </source>
</evidence>
<dbReference type="OrthoDB" id="3648309at2759"/>
<dbReference type="SUPFAM" id="SSF55821">
    <property type="entry name" value="YrdC/RibB"/>
    <property type="match status" value="1"/>
</dbReference>
<dbReference type="EC" id="2.7.7.87" evidence="3"/>
<dbReference type="GO" id="GO:0006450">
    <property type="term" value="P:regulation of translational fidelity"/>
    <property type="evidence" value="ECO:0007669"/>
    <property type="project" value="TreeGrafter"/>
</dbReference>
<dbReference type="InterPro" id="IPR006070">
    <property type="entry name" value="Sua5-like_dom"/>
</dbReference>
<keyword evidence="6" id="KW-0808">Transferase</keyword>
<evidence type="ECO:0000256" key="8">
    <source>
        <dbReference type="ARBA" id="ARBA00022695"/>
    </source>
</evidence>
<keyword evidence="9" id="KW-0547">Nucleotide-binding</keyword>
<proteinExistence type="inferred from homology"/>
<evidence type="ECO:0000256" key="4">
    <source>
        <dbReference type="ARBA" id="ARBA00015492"/>
    </source>
</evidence>
<reference evidence="12" key="1">
    <citation type="submission" date="2020-11" db="EMBL/GenBank/DDBJ databases">
        <authorList>
            <person name="Tran Van P."/>
        </authorList>
    </citation>
    <scope>NUCLEOTIDE SEQUENCE</scope>
</reference>
<gene>
    <name evidence="12" type="ORF">CTOB1V02_LOCUS17216</name>
</gene>
<evidence type="ECO:0000256" key="1">
    <source>
        <dbReference type="ARBA" id="ARBA00004496"/>
    </source>
</evidence>
<keyword evidence="5" id="KW-0963">Cytoplasm</keyword>
<sequence length="180" mass="19512">DLKSTADLLRRGGVIAYPSESVFGIGCLPDQPKAVKRLLSIKRRSAEKGLILLGGSLAQLAPWIFPLDAEQTATISQPRDRATTWVVPARETTPAYLTGNRNTIAIRLTQHPLIQTLCETCNSAIISTSANLTGAAPAQRAQDIDVRLMNKIDLIIDQPCLGEPFPSQIIDLNTGTILRD</sequence>
<comment type="catalytic activity">
    <reaction evidence="11">
        <text>L-threonine + hydrogencarbonate + ATP = L-threonylcarbamoyladenylate + diphosphate + H2O</text>
        <dbReference type="Rhea" id="RHEA:36407"/>
        <dbReference type="ChEBI" id="CHEBI:15377"/>
        <dbReference type="ChEBI" id="CHEBI:17544"/>
        <dbReference type="ChEBI" id="CHEBI:30616"/>
        <dbReference type="ChEBI" id="CHEBI:33019"/>
        <dbReference type="ChEBI" id="CHEBI:57926"/>
        <dbReference type="ChEBI" id="CHEBI:73682"/>
        <dbReference type="EC" id="2.7.7.87"/>
    </reaction>
</comment>
<dbReference type="GO" id="GO:0000049">
    <property type="term" value="F:tRNA binding"/>
    <property type="evidence" value="ECO:0007669"/>
    <property type="project" value="TreeGrafter"/>
</dbReference>
<evidence type="ECO:0000256" key="9">
    <source>
        <dbReference type="ARBA" id="ARBA00022741"/>
    </source>
</evidence>
<keyword evidence="7" id="KW-0819">tRNA processing</keyword>